<reference evidence="1 2" key="1">
    <citation type="submission" date="2019-05" db="EMBL/GenBank/DDBJ databases">
        <title>Another draft genome of Portunus trituberculatus and its Hox gene families provides insights of decapod evolution.</title>
        <authorList>
            <person name="Jeong J.-H."/>
            <person name="Song I."/>
            <person name="Kim S."/>
            <person name="Choi T."/>
            <person name="Kim D."/>
            <person name="Ryu S."/>
            <person name="Kim W."/>
        </authorList>
    </citation>
    <scope>NUCLEOTIDE SEQUENCE [LARGE SCALE GENOMIC DNA]</scope>
    <source>
        <tissue evidence="1">Muscle</tissue>
    </source>
</reference>
<organism evidence="1 2">
    <name type="scientific">Portunus trituberculatus</name>
    <name type="common">Swimming crab</name>
    <name type="synonym">Neptunus trituberculatus</name>
    <dbReference type="NCBI Taxonomy" id="210409"/>
    <lineage>
        <taxon>Eukaryota</taxon>
        <taxon>Metazoa</taxon>
        <taxon>Ecdysozoa</taxon>
        <taxon>Arthropoda</taxon>
        <taxon>Crustacea</taxon>
        <taxon>Multicrustacea</taxon>
        <taxon>Malacostraca</taxon>
        <taxon>Eumalacostraca</taxon>
        <taxon>Eucarida</taxon>
        <taxon>Decapoda</taxon>
        <taxon>Pleocyemata</taxon>
        <taxon>Brachyura</taxon>
        <taxon>Eubrachyura</taxon>
        <taxon>Portunoidea</taxon>
        <taxon>Portunidae</taxon>
        <taxon>Portuninae</taxon>
        <taxon>Portunus</taxon>
    </lineage>
</organism>
<dbReference type="EMBL" id="VSRR010040680">
    <property type="protein sequence ID" value="MPC75249.1"/>
    <property type="molecule type" value="Genomic_DNA"/>
</dbReference>
<gene>
    <name evidence="1" type="ORF">E2C01_069633</name>
</gene>
<keyword evidence="2" id="KW-1185">Reference proteome</keyword>
<comment type="caution">
    <text evidence="1">The sequence shown here is derived from an EMBL/GenBank/DDBJ whole genome shotgun (WGS) entry which is preliminary data.</text>
</comment>
<evidence type="ECO:0000313" key="1">
    <source>
        <dbReference type="EMBL" id="MPC75249.1"/>
    </source>
</evidence>
<dbReference type="AlphaFoldDB" id="A0A5B7I036"/>
<sequence>MLPRRPLKCRLAAVLLFPHLHVDRRASNPPRHSPK</sequence>
<accession>A0A5B7I036</accession>
<proteinExistence type="predicted"/>
<name>A0A5B7I036_PORTR</name>
<protein>
    <submittedName>
        <fullName evidence="1">Uncharacterized protein</fullName>
    </submittedName>
</protein>
<dbReference type="Proteomes" id="UP000324222">
    <property type="component" value="Unassembled WGS sequence"/>
</dbReference>
<evidence type="ECO:0000313" key="2">
    <source>
        <dbReference type="Proteomes" id="UP000324222"/>
    </source>
</evidence>